<keyword evidence="4" id="KW-0547">Nucleotide-binding</keyword>
<dbReference type="SUPFAM" id="SSF56645">
    <property type="entry name" value="Acyl-CoA dehydrogenase NM domain-like"/>
    <property type="match status" value="1"/>
</dbReference>
<dbReference type="Gene3D" id="1.20.140.10">
    <property type="entry name" value="Butyryl-CoA Dehydrogenase, subunit A, domain 3"/>
    <property type="match status" value="1"/>
</dbReference>
<evidence type="ECO:0000256" key="10">
    <source>
        <dbReference type="ARBA" id="ARBA00034345"/>
    </source>
</evidence>
<evidence type="ECO:0000259" key="14">
    <source>
        <dbReference type="Pfam" id="PF02770"/>
    </source>
</evidence>
<feature type="domain" description="Acyl-CoA dehydrogenase C-terminal" evidence="15">
    <location>
        <begin position="215"/>
        <end position="346"/>
    </location>
</feature>
<dbReference type="GO" id="GO:0005737">
    <property type="term" value="C:cytoplasm"/>
    <property type="evidence" value="ECO:0007669"/>
    <property type="project" value="UniProtKB-SubCell"/>
</dbReference>
<evidence type="ECO:0000256" key="4">
    <source>
        <dbReference type="ARBA" id="ARBA00022741"/>
    </source>
</evidence>
<dbReference type="PIRSF" id="PIRSF016578">
    <property type="entry name" value="HsaA"/>
    <property type="match status" value="1"/>
</dbReference>
<keyword evidence="3" id="KW-0288">FMN</keyword>
<keyword evidence="2" id="KW-0285">Flavoprotein</keyword>
<dbReference type="OrthoDB" id="571684at2"/>
<organism evidence="16 17">
    <name type="scientific">Kibdelosporangium phytohabitans</name>
    <dbReference type="NCBI Taxonomy" id="860235"/>
    <lineage>
        <taxon>Bacteria</taxon>
        <taxon>Bacillati</taxon>
        <taxon>Actinomycetota</taxon>
        <taxon>Actinomycetes</taxon>
        <taxon>Pseudonocardiales</taxon>
        <taxon>Pseudonocardiaceae</taxon>
        <taxon>Kibdelosporangium</taxon>
    </lineage>
</organism>
<dbReference type="InterPro" id="IPR009100">
    <property type="entry name" value="AcylCoA_DH/oxidase_NM_dom_sf"/>
</dbReference>
<evidence type="ECO:0000256" key="12">
    <source>
        <dbReference type="ARBA" id="ARBA00048445"/>
    </source>
</evidence>
<comment type="catalytic activity">
    <reaction evidence="12">
        <text>dibenzothiophene 5-oxide + FMNH2 + O2 = dibenzothiophene 5,5-dioxide + FMN + H2O + H(+)</text>
        <dbReference type="Rhea" id="RHEA:49080"/>
        <dbReference type="ChEBI" id="CHEBI:15377"/>
        <dbReference type="ChEBI" id="CHEBI:15378"/>
        <dbReference type="ChEBI" id="CHEBI:15379"/>
        <dbReference type="ChEBI" id="CHEBI:23683"/>
        <dbReference type="ChEBI" id="CHEBI:57618"/>
        <dbReference type="ChEBI" id="CHEBI:58210"/>
        <dbReference type="ChEBI" id="CHEBI:90356"/>
    </reaction>
</comment>
<evidence type="ECO:0000256" key="5">
    <source>
        <dbReference type="ARBA" id="ARBA00023002"/>
    </source>
</evidence>
<dbReference type="AlphaFoldDB" id="A0A0N9I5W2"/>
<dbReference type="InterPro" id="IPR013107">
    <property type="entry name" value="Acyl-CoA_DH_C"/>
</dbReference>
<dbReference type="Pfam" id="PF02770">
    <property type="entry name" value="Acyl-CoA_dh_M"/>
    <property type="match status" value="1"/>
</dbReference>
<dbReference type="GO" id="GO:0050660">
    <property type="term" value="F:flavin adenine dinucleotide binding"/>
    <property type="evidence" value="ECO:0007669"/>
    <property type="project" value="InterPro"/>
</dbReference>
<dbReference type="RefSeq" id="WP_054295372.1">
    <property type="nucleotide sequence ID" value="NZ_CP012752.1"/>
</dbReference>
<dbReference type="PANTHER" id="PTHR43884">
    <property type="entry name" value="ACYL-COA DEHYDROGENASE"/>
    <property type="match status" value="1"/>
</dbReference>
<evidence type="ECO:0000256" key="7">
    <source>
        <dbReference type="ARBA" id="ARBA00034307"/>
    </source>
</evidence>
<evidence type="ECO:0000313" key="17">
    <source>
        <dbReference type="Proteomes" id="UP000063699"/>
    </source>
</evidence>
<reference evidence="16 17" key="1">
    <citation type="submission" date="2015-07" db="EMBL/GenBank/DDBJ databases">
        <title>Genome sequencing of Kibdelosporangium phytohabitans.</title>
        <authorList>
            <person name="Qin S."/>
            <person name="Xing K."/>
        </authorList>
    </citation>
    <scope>NUCLEOTIDE SEQUENCE [LARGE SCALE GENOMIC DNA]</scope>
    <source>
        <strain evidence="16 17">KLBMP1111</strain>
    </source>
</reference>
<dbReference type="InterPro" id="IPR037069">
    <property type="entry name" value="AcylCoA_DH/ox_N_sf"/>
</dbReference>
<dbReference type="GO" id="GO:0004497">
    <property type="term" value="F:monooxygenase activity"/>
    <property type="evidence" value="ECO:0007669"/>
    <property type="project" value="UniProtKB-KW"/>
</dbReference>
<evidence type="ECO:0000256" key="11">
    <source>
        <dbReference type="ARBA" id="ARBA00047859"/>
    </source>
</evidence>
<dbReference type="EMBL" id="CP012752">
    <property type="protein sequence ID" value="ALG13484.1"/>
    <property type="molecule type" value="Genomic_DNA"/>
</dbReference>
<proteinExistence type="inferred from homology"/>
<dbReference type="GO" id="GO:0006552">
    <property type="term" value="P:L-leucine catabolic process"/>
    <property type="evidence" value="ECO:0007669"/>
    <property type="project" value="TreeGrafter"/>
</dbReference>
<evidence type="ECO:0000256" key="6">
    <source>
        <dbReference type="ARBA" id="ARBA00023033"/>
    </source>
</evidence>
<comment type="catalytic activity">
    <reaction evidence="11">
        <text>dibenzothiophene + FMNH2 + O2 = dibenzothiophene 5-oxide + FMN + H2O + H(+)</text>
        <dbReference type="Rhea" id="RHEA:49076"/>
        <dbReference type="ChEBI" id="CHEBI:15377"/>
        <dbReference type="ChEBI" id="CHEBI:15378"/>
        <dbReference type="ChEBI" id="CHEBI:15379"/>
        <dbReference type="ChEBI" id="CHEBI:23681"/>
        <dbReference type="ChEBI" id="CHEBI:23683"/>
        <dbReference type="ChEBI" id="CHEBI:57618"/>
        <dbReference type="ChEBI" id="CHEBI:58210"/>
    </reaction>
</comment>
<dbReference type="EC" id="1.14.14.21" evidence="9"/>
<dbReference type="InterPro" id="IPR036250">
    <property type="entry name" value="AcylCo_DH-like_C"/>
</dbReference>
<evidence type="ECO:0000256" key="2">
    <source>
        <dbReference type="ARBA" id="ARBA00022630"/>
    </source>
</evidence>
<comment type="pathway">
    <text evidence="7">Sulfur metabolism; dibenzothiophene degradation.</text>
</comment>
<dbReference type="SUPFAM" id="SSF47203">
    <property type="entry name" value="Acyl-CoA dehydrogenase C-terminal domain-like"/>
    <property type="match status" value="1"/>
</dbReference>
<protein>
    <recommendedName>
        <fullName evidence="10">Dibenzothiophene monooxygenase</fullName>
        <ecNumber evidence="9">1.14.14.21</ecNumber>
    </recommendedName>
</protein>
<dbReference type="Gene3D" id="2.40.110.10">
    <property type="entry name" value="Butyryl-CoA Dehydrogenase, subunit A, domain 2"/>
    <property type="match status" value="1"/>
</dbReference>
<dbReference type="InterPro" id="IPR006091">
    <property type="entry name" value="Acyl-CoA_Oxase/DH_mid-dom"/>
</dbReference>
<comment type="catalytic activity">
    <reaction evidence="13">
        <text>dibenzothiophene + 2 FMNH2 + 2 O2 = dibenzothiophene 5,5-dioxide + 2 FMN + 2 H2O + 2 H(+)</text>
        <dbReference type="Rhea" id="RHEA:49072"/>
        <dbReference type="ChEBI" id="CHEBI:15377"/>
        <dbReference type="ChEBI" id="CHEBI:15378"/>
        <dbReference type="ChEBI" id="CHEBI:15379"/>
        <dbReference type="ChEBI" id="CHEBI:23681"/>
        <dbReference type="ChEBI" id="CHEBI:57618"/>
        <dbReference type="ChEBI" id="CHEBI:58210"/>
        <dbReference type="ChEBI" id="CHEBI:90356"/>
        <dbReference type="EC" id="1.14.14.21"/>
    </reaction>
</comment>
<keyword evidence="6" id="KW-0503">Monooxygenase</keyword>
<dbReference type="Proteomes" id="UP000063699">
    <property type="component" value="Chromosome"/>
</dbReference>
<evidence type="ECO:0000313" key="16">
    <source>
        <dbReference type="EMBL" id="ALG13484.1"/>
    </source>
</evidence>
<name>A0A0N9I5W2_9PSEU</name>
<evidence type="ECO:0000256" key="1">
    <source>
        <dbReference type="ARBA" id="ARBA00004496"/>
    </source>
</evidence>
<keyword evidence="17" id="KW-1185">Reference proteome</keyword>
<dbReference type="Gene3D" id="1.10.540.10">
    <property type="entry name" value="Acyl-CoA dehydrogenase/oxidase, N-terminal domain"/>
    <property type="match status" value="1"/>
</dbReference>
<dbReference type="GO" id="GO:0008470">
    <property type="term" value="F:3-methylbutanoyl-CoA dehydrogenase activity"/>
    <property type="evidence" value="ECO:0007669"/>
    <property type="project" value="TreeGrafter"/>
</dbReference>
<comment type="similarity">
    <text evidence="8">Belongs to the DszC flavin monooxygenase family.</text>
</comment>
<dbReference type="STRING" id="860235.AOZ06_47405"/>
<keyword evidence="5" id="KW-0560">Oxidoreductase</keyword>
<comment type="subcellular location">
    <subcellularLocation>
        <location evidence="1">Cytoplasm</location>
    </subcellularLocation>
</comment>
<dbReference type="PANTHER" id="PTHR43884:SF12">
    <property type="entry name" value="ISOVALERYL-COA DEHYDROGENASE, MITOCHONDRIAL-RELATED"/>
    <property type="match status" value="1"/>
</dbReference>
<sequence>MTDWIGLAEEVAARLKADAAERDRANRPPTAEVDLLRSSGLLAADESAADAVTRIIAAADASIGHLIGYHYLHLWRARLFDNPAAAQRMRADANWFWSGVSNPLDAALRLTPSGDGFIVNGRKTFATGASVADRLVVSATRVDNDEKVTFTVDAKASGISYPSDWDNTGQRLTASGGIVFEDVAVDGQDVLGPQPSDSIRLSLAALGFQLALTQIYVGIAAGALAEAAEYTRGQARPWILSGVESASADPYIAAGYGELVASVEAAGTLADRAADALRQSVDAGAELTAELRASTAVTISSAKVFATRVVNETTTKVFEFMGARATATKFGYDRFWRNARTLTLHDPVVYKAREVGAYYLTGEHPPFTGYS</sequence>
<dbReference type="InterPro" id="IPR046373">
    <property type="entry name" value="Acyl-CoA_Oxase/DH_mid-dom_sf"/>
</dbReference>
<evidence type="ECO:0000256" key="3">
    <source>
        <dbReference type="ARBA" id="ARBA00022643"/>
    </source>
</evidence>
<evidence type="ECO:0000256" key="13">
    <source>
        <dbReference type="ARBA" id="ARBA00049456"/>
    </source>
</evidence>
<feature type="domain" description="Acyl-CoA oxidase/dehydrogenase middle" evidence="14">
    <location>
        <begin position="112"/>
        <end position="183"/>
    </location>
</feature>
<accession>A0A0N9I5W2</accession>
<dbReference type="KEGG" id="kphy:AOZ06_47405"/>
<evidence type="ECO:0000259" key="15">
    <source>
        <dbReference type="Pfam" id="PF08028"/>
    </source>
</evidence>
<evidence type="ECO:0000256" key="8">
    <source>
        <dbReference type="ARBA" id="ARBA00034317"/>
    </source>
</evidence>
<evidence type="ECO:0000256" key="9">
    <source>
        <dbReference type="ARBA" id="ARBA00034328"/>
    </source>
</evidence>
<dbReference type="Pfam" id="PF08028">
    <property type="entry name" value="Acyl-CoA_dh_2"/>
    <property type="match status" value="1"/>
</dbReference>
<gene>
    <name evidence="16" type="ORF">AOZ06_47405</name>
</gene>